<evidence type="ECO:0000313" key="1">
    <source>
        <dbReference type="EMBL" id="CDQ08362.1"/>
    </source>
</evidence>
<reference evidence="1" key="1">
    <citation type="journal article" date="2007" name="Science">
        <title>Draft genome of the filarial nematode parasite Brugia malayi.</title>
        <authorList>
            <person name="Ghedin E."/>
            <person name="Wang S."/>
            <person name="Spiro D."/>
            <person name="Caler E."/>
            <person name="Zhao Q."/>
            <person name="Crabtree J."/>
            <person name="Allen J.E."/>
            <person name="Delcher A.L."/>
            <person name="Guiliano D.B."/>
            <person name="Miranda-Saavedra D."/>
            <person name="Angiuoli S.V."/>
            <person name="Creasy T."/>
            <person name="Amedeo P."/>
            <person name="Haas B."/>
            <person name="El-Sayed N.M."/>
            <person name="Wortman J.R."/>
            <person name="Feldblyum T."/>
            <person name="Tallon L."/>
            <person name="Schatz M."/>
            <person name="Shumway M."/>
            <person name="Koo H."/>
            <person name="Salzberg S.L."/>
            <person name="Schobel S."/>
            <person name="Pertea M."/>
            <person name="Pop M."/>
            <person name="White O."/>
            <person name="Barton G.J."/>
            <person name="Carlow C.K."/>
            <person name="Crawford M.J."/>
            <person name="Daub J."/>
            <person name="Dimmic M.W."/>
            <person name="Estes C.F."/>
            <person name="Foster J.M."/>
            <person name="Ganatra M."/>
            <person name="Gregory W.F."/>
            <person name="Johnson N.M."/>
            <person name="Jin J."/>
            <person name="Komuniecki R."/>
            <person name="Korf I."/>
            <person name="Kumar S."/>
            <person name="Laney S."/>
            <person name="Li B.W."/>
            <person name="Li W."/>
            <person name="Lindblom T.H."/>
            <person name="Lustigman S."/>
            <person name="Ma D."/>
            <person name="Maina C.V."/>
            <person name="Martin D.M."/>
            <person name="McCarter J.P."/>
            <person name="McReynolds L."/>
            <person name="Mitreva M."/>
            <person name="Nutman T.B."/>
            <person name="Parkinson J."/>
            <person name="Peregrin-Alvarez J.M."/>
            <person name="Poole C."/>
            <person name="Ren Q."/>
            <person name="Saunders L."/>
            <person name="Sluder A.E."/>
            <person name="Smith K."/>
            <person name="Stanke M."/>
            <person name="Unnasch T.R."/>
            <person name="Ware J."/>
            <person name="Wei A.D."/>
            <person name="Weil G."/>
            <person name="Williams D.J."/>
            <person name="Zhang Y."/>
            <person name="Williams S.A."/>
            <person name="Fraser-Liggett C."/>
            <person name="Slatko B."/>
            <person name="Blaxter M.L."/>
            <person name="Scott A.L."/>
        </authorList>
    </citation>
    <scope>NUCLEOTIDE SEQUENCE</scope>
    <source>
        <strain evidence="1">FR3</strain>
    </source>
</reference>
<name>A0A1I9GBR9_BRUMA</name>
<gene>
    <name evidence="1" type="primary">Bm12704</name>
    <name evidence="1" type="ORF">BM_Bm12704</name>
</gene>
<dbReference type="AlphaFoldDB" id="A0A1I9GBR9"/>
<protein>
    <submittedName>
        <fullName evidence="1">Bm12704</fullName>
    </submittedName>
</protein>
<reference evidence="1" key="2">
    <citation type="submission" date="2012-12" db="EMBL/GenBank/DDBJ databases">
        <authorList>
            <consortium name="WormBase Consortium"/>
            <person name="Ghedin E."/>
            <person name="Paulini M."/>
        </authorList>
    </citation>
    <scope>NUCLEOTIDE SEQUENCE</scope>
    <source>
        <strain evidence="1">FR3</strain>
    </source>
</reference>
<sequence length="91" mass="10094">MRLNRAWWHTSLIPAPKRPGWPQTHNNLPASASQNAGLNYILLRELHTLSSSGTCLNPSTWEAEVADLGVRGQPGLQSEFQDSHGYTEKPC</sequence>
<dbReference type="EMBL" id="LN864179">
    <property type="protein sequence ID" value="CDQ08362.1"/>
    <property type="molecule type" value="Genomic_DNA"/>
</dbReference>
<feature type="non-terminal residue" evidence="1">
    <location>
        <position position="91"/>
    </location>
</feature>
<proteinExistence type="predicted"/>
<organism evidence="1">
    <name type="scientific">Brugia malayi</name>
    <name type="common">Filarial nematode worm</name>
    <dbReference type="NCBI Taxonomy" id="6279"/>
    <lineage>
        <taxon>Eukaryota</taxon>
        <taxon>Metazoa</taxon>
        <taxon>Ecdysozoa</taxon>
        <taxon>Nematoda</taxon>
        <taxon>Chromadorea</taxon>
        <taxon>Rhabditida</taxon>
        <taxon>Spirurina</taxon>
        <taxon>Spiruromorpha</taxon>
        <taxon>Filarioidea</taxon>
        <taxon>Onchocercidae</taxon>
        <taxon>Brugia</taxon>
    </lineage>
</organism>
<accession>A0A1I9GBR9</accession>